<evidence type="ECO:0000259" key="2">
    <source>
        <dbReference type="PROSITE" id="PS50164"/>
    </source>
</evidence>
<dbReference type="CDD" id="cd10448">
    <property type="entry name" value="GIY-YIG_unchar_3"/>
    <property type="match status" value="1"/>
</dbReference>
<evidence type="ECO:0000313" key="4">
    <source>
        <dbReference type="Proteomes" id="UP000584867"/>
    </source>
</evidence>
<dbReference type="Gene3D" id="3.40.1440.10">
    <property type="entry name" value="GIY-YIG endonuclease"/>
    <property type="match status" value="1"/>
</dbReference>
<dbReference type="Pfam" id="PF01541">
    <property type="entry name" value="GIY-YIG"/>
    <property type="match status" value="1"/>
</dbReference>
<evidence type="ECO:0000313" key="3">
    <source>
        <dbReference type="EMBL" id="MBB5065118.1"/>
    </source>
</evidence>
<feature type="domain" description="GIY-YIG" evidence="2">
    <location>
        <begin position="3"/>
        <end position="79"/>
    </location>
</feature>
<dbReference type="RefSeq" id="WP_184257548.1">
    <property type="nucleotide sequence ID" value="NZ_JACHIO010000014.1"/>
</dbReference>
<dbReference type="PROSITE" id="PS50164">
    <property type="entry name" value="GIY_YIG"/>
    <property type="match status" value="1"/>
</dbReference>
<dbReference type="EMBL" id="JACHIO010000014">
    <property type="protein sequence ID" value="MBB5065118.1"/>
    <property type="molecule type" value="Genomic_DNA"/>
</dbReference>
<keyword evidence="3" id="KW-0540">Nuclease</keyword>
<dbReference type="AlphaFoldDB" id="A0A7W8EA15"/>
<proteinExistence type="inferred from homology"/>
<name>A0A7W8EA15_9BACT</name>
<dbReference type="SUPFAM" id="SSF82771">
    <property type="entry name" value="GIY-YIG endonuclease"/>
    <property type="match status" value="1"/>
</dbReference>
<dbReference type="InterPro" id="IPR050190">
    <property type="entry name" value="UPF0213_domain"/>
</dbReference>
<evidence type="ECO:0000256" key="1">
    <source>
        <dbReference type="ARBA" id="ARBA00007435"/>
    </source>
</evidence>
<dbReference type="InterPro" id="IPR000305">
    <property type="entry name" value="GIY-YIG_endonuc"/>
</dbReference>
<reference evidence="3 4" key="1">
    <citation type="submission" date="2020-08" db="EMBL/GenBank/DDBJ databases">
        <title>Genomic Encyclopedia of Type Strains, Phase IV (KMG-V): Genome sequencing to study the core and pangenomes of soil and plant-associated prokaryotes.</title>
        <authorList>
            <person name="Whitman W."/>
        </authorList>
    </citation>
    <scope>NUCLEOTIDE SEQUENCE [LARGE SCALE GENOMIC DNA]</scope>
    <source>
        <strain evidence="3 4">X5P3</strain>
    </source>
</reference>
<dbReference type="InterPro" id="IPR035901">
    <property type="entry name" value="GIY-YIG_endonuc_sf"/>
</dbReference>
<dbReference type="Proteomes" id="UP000584867">
    <property type="component" value="Unassembled WGS sequence"/>
</dbReference>
<comment type="caution">
    <text evidence="3">The sequence shown here is derived from an EMBL/GenBank/DDBJ whole genome shotgun (WGS) entry which is preliminary data.</text>
</comment>
<organism evidence="3 4">
    <name type="scientific">Granulicella mallensis</name>
    <dbReference type="NCBI Taxonomy" id="940614"/>
    <lineage>
        <taxon>Bacteria</taxon>
        <taxon>Pseudomonadati</taxon>
        <taxon>Acidobacteriota</taxon>
        <taxon>Terriglobia</taxon>
        <taxon>Terriglobales</taxon>
        <taxon>Acidobacteriaceae</taxon>
        <taxon>Granulicella</taxon>
    </lineage>
</organism>
<keyword evidence="3" id="KW-0255">Endonuclease</keyword>
<dbReference type="GO" id="GO:0004519">
    <property type="term" value="F:endonuclease activity"/>
    <property type="evidence" value="ECO:0007669"/>
    <property type="project" value="UniProtKB-KW"/>
</dbReference>
<accession>A0A7W8EA15</accession>
<dbReference type="PANTHER" id="PTHR34477">
    <property type="entry name" value="UPF0213 PROTEIN YHBQ"/>
    <property type="match status" value="1"/>
</dbReference>
<dbReference type="PANTHER" id="PTHR34477:SF5">
    <property type="entry name" value="BSL5627 PROTEIN"/>
    <property type="match status" value="1"/>
</dbReference>
<comment type="similarity">
    <text evidence="1">Belongs to the UPF0213 family.</text>
</comment>
<sequence length="107" mass="12904">MREFAYVYILASGFKRLYIGVTSSIEKRIFEHKNGAFHGSFTERYNIKYLVYFERFSDIQVAIAREKQLKRWSRIKKIRLIVAANPDWKDLSEEWGKPIEPFREPQR</sequence>
<keyword evidence="3" id="KW-0378">Hydrolase</keyword>
<protein>
    <submittedName>
        <fullName evidence="3">Putative endonuclease</fullName>
    </submittedName>
</protein>
<gene>
    <name evidence="3" type="ORF">HDF15_003481</name>
</gene>